<accession>A0A3N4LRI3</accession>
<evidence type="ECO:0000256" key="12">
    <source>
        <dbReference type="ARBA" id="ARBA00048679"/>
    </source>
</evidence>
<dbReference type="GO" id="GO:0005524">
    <property type="term" value="F:ATP binding"/>
    <property type="evidence" value="ECO:0007669"/>
    <property type="project" value="UniProtKB-KW"/>
</dbReference>
<comment type="catalytic activity">
    <reaction evidence="12">
        <text>L-seryl-[protein] + ATP = O-phospho-L-seryl-[protein] + ADP + H(+)</text>
        <dbReference type="Rhea" id="RHEA:17989"/>
        <dbReference type="Rhea" id="RHEA-COMP:9863"/>
        <dbReference type="Rhea" id="RHEA-COMP:11604"/>
        <dbReference type="ChEBI" id="CHEBI:15378"/>
        <dbReference type="ChEBI" id="CHEBI:29999"/>
        <dbReference type="ChEBI" id="CHEBI:30616"/>
        <dbReference type="ChEBI" id="CHEBI:83421"/>
        <dbReference type="ChEBI" id="CHEBI:456216"/>
        <dbReference type="EC" id="2.7.11.1"/>
    </reaction>
</comment>
<dbReference type="SUPFAM" id="SSF56112">
    <property type="entry name" value="Protein kinase-like (PK-like)"/>
    <property type="match status" value="1"/>
</dbReference>
<dbReference type="InterPro" id="IPR036390">
    <property type="entry name" value="WH_DNA-bd_sf"/>
</dbReference>
<evidence type="ECO:0000259" key="14">
    <source>
        <dbReference type="SMART" id="SM00090"/>
    </source>
</evidence>
<evidence type="ECO:0000256" key="6">
    <source>
        <dbReference type="ARBA" id="ARBA00022723"/>
    </source>
</evidence>
<feature type="compositionally biased region" description="Acidic residues" evidence="13">
    <location>
        <begin position="384"/>
        <end position="437"/>
    </location>
</feature>
<comment type="similarity">
    <text evidence="2">Belongs to the protein kinase superfamily. RIO-type Ser/Thr kinase family.</text>
</comment>
<dbReference type="InterPro" id="IPR015285">
    <property type="entry name" value="RIO2_wHTH_N"/>
</dbReference>
<feature type="domain" description="RIO kinase" evidence="14">
    <location>
        <begin position="64"/>
        <end position="330"/>
    </location>
</feature>
<dbReference type="EMBL" id="ML121547">
    <property type="protein sequence ID" value="RPB23231.1"/>
    <property type="molecule type" value="Genomic_DNA"/>
</dbReference>
<dbReference type="SUPFAM" id="SSF46785">
    <property type="entry name" value="Winged helix' DNA-binding domain"/>
    <property type="match status" value="1"/>
</dbReference>
<comment type="catalytic activity">
    <reaction evidence="11">
        <text>L-threonyl-[protein] + ATP = O-phospho-L-threonyl-[protein] + ADP + H(+)</text>
        <dbReference type="Rhea" id="RHEA:46608"/>
        <dbReference type="Rhea" id="RHEA-COMP:11060"/>
        <dbReference type="Rhea" id="RHEA-COMP:11605"/>
        <dbReference type="ChEBI" id="CHEBI:15378"/>
        <dbReference type="ChEBI" id="CHEBI:30013"/>
        <dbReference type="ChEBI" id="CHEBI:30616"/>
        <dbReference type="ChEBI" id="CHEBI:61977"/>
        <dbReference type="ChEBI" id="CHEBI:456216"/>
        <dbReference type="EC" id="2.7.11.1"/>
    </reaction>
</comment>
<evidence type="ECO:0000256" key="7">
    <source>
        <dbReference type="ARBA" id="ARBA00022741"/>
    </source>
</evidence>
<dbReference type="InterPro" id="IPR016024">
    <property type="entry name" value="ARM-type_fold"/>
</dbReference>
<feature type="region of interest" description="Disordered" evidence="13">
    <location>
        <begin position="376"/>
        <end position="441"/>
    </location>
</feature>
<keyword evidence="6" id="KW-0479">Metal-binding</keyword>
<dbReference type="Proteomes" id="UP000267821">
    <property type="component" value="Unassembled WGS sequence"/>
</dbReference>
<evidence type="ECO:0000256" key="3">
    <source>
        <dbReference type="ARBA" id="ARBA00012513"/>
    </source>
</evidence>
<keyword evidence="7" id="KW-0547">Nucleotide-binding</keyword>
<dbReference type="InParanoid" id="A0A3N4LRI3"/>
<evidence type="ECO:0000256" key="1">
    <source>
        <dbReference type="ARBA" id="ARBA00001946"/>
    </source>
</evidence>
<evidence type="ECO:0000256" key="4">
    <source>
        <dbReference type="ARBA" id="ARBA00022527"/>
    </source>
</evidence>
<dbReference type="GO" id="GO:0005829">
    <property type="term" value="C:cytosol"/>
    <property type="evidence" value="ECO:0007669"/>
    <property type="project" value="TreeGrafter"/>
</dbReference>
<keyword evidence="4" id="KW-0723">Serine/threonine-protein kinase</keyword>
<dbReference type="Pfam" id="PF01163">
    <property type="entry name" value="RIO1"/>
    <property type="match status" value="1"/>
</dbReference>
<dbReference type="InterPro" id="IPR018935">
    <property type="entry name" value="RIO_kinase_CS"/>
</dbReference>
<dbReference type="Pfam" id="PF09202">
    <property type="entry name" value="Rio2_N"/>
    <property type="match status" value="1"/>
</dbReference>
<dbReference type="SUPFAM" id="SSF48371">
    <property type="entry name" value="ARM repeat"/>
    <property type="match status" value="1"/>
</dbReference>
<proteinExistence type="inferred from homology"/>
<keyword evidence="9" id="KW-0067">ATP-binding</keyword>
<name>A0A3N4LRI3_9PEZI</name>
<dbReference type="SMART" id="SM00090">
    <property type="entry name" value="RIO"/>
    <property type="match status" value="1"/>
</dbReference>
<sequence length="457" mass="51748">MKLNTAHLRYLSPDDWRVLTAVELGSKNHEVVPTALISQLSSLHGSISRSISTLAKAGLIAKVKNTTYDGYRLTYGGLDYLSLHSMIKKNMVFSISQTPLGVGKESDVYVVATPPNLHLTVNKTSEGMAEVAPAARLEEGAEQAVLKIHRLGRISFRSVKRSRDYLNNNRIFKSSWQQLSRLSAAREASFMSALYNHNFPVPKLISQNRHTLLMTLHRAPPLRNLQSCPDIPGLWARLMELLVRLGQHGLVHGDFNEFNLLCYEGTTEVVVIDFPQMVSVDHPNAREMWERDLEGLKRWIQRRWGWVVDEKTLPRWEKDVLKVIRRRVVEKVRKGKKVGKGEKVAEEEMEGPVRLDALVDATGFSKKQLKELEKAIRDQRGGDGEGEQAGDGDEDDDDDDEDKDEDEGSEKEDEGEEEDEDEDEDEEVKGENDEGDYVTEAMKLLDITKDTIEFVPL</sequence>
<dbReference type="OrthoDB" id="10258631at2759"/>
<evidence type="ECO:0000256" key="9">
    <source>
        <dbReference type="ARBA" id="ARBA00022840"/>
    </source>
</evidence>
<gene>
    <name evidence="15" type="ORF">L211DRAFT_838746</name>
</gene>
<keyword evidence="5" id="KW-0808">Transferase</keyword>
<dbReference type="InterPro" id="IPR011009">
    <property type="entry name" value="Kinase-like_dom_sf"/>
</dbReference>
<dbReference type="PANTHER" id="PTHR45852:SF1">
    <property type="entry name" value="SERINE_THREONINE-PROTEIN KINASE RIO2"/>
    <property type="match status" value="1"/>
</dbReference>
<reference evidence="15 16" key="1">
    <citation type="journal article" date="2018" name="Nat. Ecol. Evol.">
        <title>Pezizomycetes genomes reveal the molecular basis of ectomycorrhizal truffle lifestyle.</title>
        <authorList>
            <person name="Murat C."/>
            <person name="Payen T."/>
            <person name="Noel B."/>
            <person name="Kuo A."/>
            <person name="Morin E."/>
            <person name="Chen J."/>
            <person name="Kohler A."/>
            <person name="Krizsan K."/>
            <person name="Balestrini R."/>
            <person name="Da Silva C."/>
            <person name="Montanini B."/>
            <person name="Hainaut M."/>
            <person name="Levati E."/>
            <person name="Barry K.W."/>
            <person name="Belfiori B."/>
            <person name="Cichocki N."/>
            <person name="Clum A."/>
            <person name="Dockter R.B."/>
            <person name="Fauchery L."/>
            <person name="Guy J."/>
            <person name="Iotti M."/>
            <person name="Le Tacon F."/>
            <person name="Lindquist E.A."/>
            <person name="Lipzen A."/>
            <person name="Malagnac F."/>
            <person name="Mello A."/>
            <person name="Molinier V."/>
            <person name="Miyauchi S."/>
            <person name="Poulain J."/>
            <person name="Riccioni C."/>
            <person name="Rubini A."/>
            <person name="Sitrit Y."/>
            <person name="Splivallo R."/>
            <person name="Traeger S."/>
            <person name="Wang M."/>
            <person name="Zifcakova L."/>
            <person name="Wipf D."/>
            <person name="Zambonelli A."/>
            <person name="Paolocci F."/>
            <person name="Nowrousian M."/>
            <person name="Ottonello S."/>
            <person name="Baldrian P."/>
            <person name="Spatafora J.W."/>
            <person name="Henrissat B."/>
            <person name="Nagy L.G."/>
            <person name="Aury J.M."/>
            <person name="Wincker P."/>
            <person name="Grigoriev I.V."/>
            <person name="Bonfante P."/>
            <person name="Martin F.M."/>
        </authorList>
    </citation>
    <scope>NUCLEOTIDE SEQUENCE [LARGE SCALE GENOMIC DNA]</scope>
    <source>
        <strain evidence="15 16">ATCC MYA-4762</strain>
    </source>
</reference>
<dbReference type="InterPro" id="IPR036388">
    <property type="entry name" value="WH-like_DNA-bd_sf"/>
</dbReference>
<dbReference type="PROSITE" id="PS01245">
    <property type="entry name" value="RIO1"/>
    <property type="match status" value="1"/>
</dbReference>
<dbReference type="FunFam" id="1.10.10.10:FF:000053">
    <property type="entry name" value="Serine/threonine-protein kinase RIO2"/>
    <property type="match status" value="1"/>
</dbReference>
<dbReference type="GO" id="GO:0030490">
    <property type="term" value="P:maturation of SSU-rRNA"/>
    <property type="evidence" value="ECO:0007669"/>
    <property type="project" value="TreeGrafter"/>
</dbReference>
<evidence type="ECO:0000313" key="15">
    <source>
        <dbReference type="EMBL" id="RPB23231.1"/>
    </source>
</evidence>
<keyword evidence="16" id="KW-1185">Reference proteome</keyword>
<dbReference type="GO" id="GO:0004674">
    <property type="term" value="F:protein serine/threonine kinase activity"/>
    <property type="evidence" value="ECO:0007669"/>
    <property type="project" value="UniProtKB-KW"/>
</dbReference>
<dbReference type="GO" id="GO:0030688">
    <property type="term" value="C:preribosome, small subunit precursor"/>
    <property type="evidence" value="ECO:0007669"/>
    <property type="project" value="TreeGrafter"/>
</dbReference>
<evidence type="ECO:0000256" key="8">
    <source>
        <dbReference type="ARBA" id="ARBA00022777"/>
    </source>
</evidence>
<organism evidence="15 16">
    <name type="scientific">Terfezia boudieri ATCC MYA-4762</name>
    <dbReference type="NCBI Taxonomy" id="1051890"/>
    <lineage>
        <taxon>Eukaryota</taxon>
        <taxon>Fungi</taxon>
        <taxon>Dikarya</taxon>
        <taxon>Ascomycota</taxon>
        <taxon>Pezizomycotina</taxon>
        <taxon>Pezizomycetes</taxon>
        <taxon>Pezizales</taxon>
        <taxon>Pezizaceae</taxon>
        <taxon>Terfezia</taxon>
    </lineage>
</organism>
<evidence type="ECO:0000256" key="10">
    <source>
        <dbReference type="ARBA" id="ARBA00022842"/>
    </source>
</evidence>
<evidence type="ECO:0000256" key="11">
    <source>
        <dbReference type="ARBA" id="ARBA00047899"/>
    </source>
</evidence>
<keyword evidence="8" id="KW-0418">Kinase</keyword>
<dbReference type="PANTHER" id="PTHR45852">
    <property type="entry name" value="SER/THR-PROTEIN KINASE RIO2"/>
    <property type="match status" value="1"/>
</dbReference>
<dbReference type="STRING" id="1051890.A0A3N4LRI3"/>
<comment type="cofactor">
    <cofactor evidence="1">
        <name>Mg(2+)</name>
        <dbReference type="ChEBI" id="CHEBI:18420"/>
    </cofactor>
</comment>
<keyword evidence="10" id="KW-0460">Magnesium</keyword>
<dbReference type="FunCoup" id="A0A3N4LRI3">
    <property type="interactions" value="1245"/>
</dbReference>
<dbReference type="InterPro" id="IPR000687">
    <property type="entry name" value="RIO_kinase"/>
</dbReference>
<dbReference type="CDD" id="cd05144">
    <property type="entry name" value="RIO2_C"/>
    <property type="match status" value="1"/>
</dbReference>
<evidence type="ECO:0000313" key="16">
    <source>
        <dbReference type="Proteomes" id="UP000267821"/>
    </source>
</evidence>
<dbReference type="InterPro" id="IPR030484">
    <property type="entry name" value="Rio2"/>
</dbReference>
<evidence type="ECO:0000256" key="5">
    <source>
        <dbReference type="ARBA" id="ARBA00022679"/>
    </source>
</evidence>
<protein>
    <recommendedName>
        <fullName evidence="3">non-specific serine/threonine protein kinase</fullName>
        <ecNumber evidence="3">2.7.11.1</ecNumber>
    </recommendedName>
</protein>
<dbReference type="Gene3D" id="1.10.510.10">
    <property type="entry name" value="Transferase(Phosphotransferase) domain 1"/>
    <property type="match status" value="1"/>
</dbReference>
<dbReference type="GO" id="GO:0005634">
    <property type="term" value="C:nucleus"/>
    <property type="evidence" value="ECO:0007669"/>
    <property type="project" value="TreeGrafter"/>
</dbReference>
<dbReference type="Gene3D" id="3.30.200.20">
    <property type="entry name" value="Phosphorylase Kinase, domain 1"/>
    <property type="match status" value="1"/>
</dbReference>
<dbReference type="GO" id="GO:0046872">
    <property type="term" value="F:metal ion binding"/>
    <property type="evidence" value="ECO:0007669"/>
    <property type="project" value="UniProtKB-KW"/>
</dbReference>
<dbReference type="AlphaFoldDB" id="A0A3N4LRI3"/>
<evidence type="ECO:0000256" key="2">
    <source>
        <dbReference type="ARBA" id="ARBA00009196"/>
    </source>
</evidence>
<dbReference type="Gene3D" id="1.10.10.10">
    <property type="entry name" value="Winged helix-like DNA-binding domain superfamily/Winged helix DNA-binding domain"/>
    <property type="match status" value="1"/>
</dbReference>
<dbReference type="InterPro" id="IPR018934">
    <property type="entry name" value="RIO_dom"/>
</dbReference>
<dbReference type="EC" id="2.7.11.1" evidence="3"/>
<evidence type="ECO:0000256" key="13">
    <source>
        <dbReference type="SAM" id="MobiDB-lite"/>
    </source>
</evidence>